<dbReference type="EMBL" id="CAJNNW010002025">
    <property type="protein sequence ID" value="CAE8642628.1"/>
    <property type="molecule type" value="Genomic_DNA"/>
</dbReference>
<evidence type="ECO:0000313" key="3">
    <source>
        <dbReference type="EMBL" id="CAE8642628.1"/>
    </source>
</evidence>
<proteinExistence type="predicted"/>
<evidence type="ECO:0000256" key="1">
    <source>
        <dbReference type="ARBA" id="ARBA00001968"/>
    </source>
</evidence>
<dbReference type="Gene3D" id="3.90.950.10">
    <property type="match status" value="1"/>
</dbReference>
<evidence type="ECO:0000313" key="4">
    <source>
        <dbReference type="Proteomes" id="UP000626109"/>
    </source>
</evidence>
<dbReference type="PANTHER" id="PTHR43213">
    <property type="entry name" value="BIFUNCTIONAL DTTP/UTP PYROPHOSPHATASE/METHYLTRANSFERASE PROTEIN-RELATED"/>
    <property type="match status" value="1"/>
</dbReference>
<dbReference type="Pfam" id="PF02545">
    <property type="entry name" value="Maf"/>
    <property type="match status" value="1"/>
</dbReference>
<accession>A0A813HY02</accession>
<dbReference type="Proteomes" id="UP000626109">
    <property type="component" value="Unassembled WGS sequence"/>
</dbReference>
<evidence type="ECO:0000256" key="2">
    <source>
        <dbReference type="ARBA" id="ARBA00022801"/>
    </source>
</evidence>
<dbReference type="PANTHER" id="PTHR43213:SF5">
    <property type="entry name" value="BIFUNCTIONAL DTTP_UTP PYROPHOSPHATASE_METHYLTRANSFERASE PROTEIN-RELATED"/>
    <property type="match status" value="1"/>
</dbReference>
<name>A0A813HY02_POLGL</name>
<dbReference type="InterPro" id="IPR003697">
    <property type="entry name" value="Maf-like"/>
</dbReference>
<sequence length="101" mass="10670">MLRSLASRQHLVMTGVAVSVAGREPTVVYEETAVRFAELSDAELEAYIATGEPFDKAGAYGIQAMGSLLVAGIEGDFHNVVGLPLAALAQVLATEMELLHL</sequence>
<keyword evidence="2" id="KW-0378">Hydrolase</keyword>
<protein>
    <recommendedName>
        <fullName evidence="5">Maf-like protein</fullName>
    </recommendedName>
</protein>
<dbReference type="GO" id="GO:0047429">
    <property type="term" value="F:nucleoside triphosphate diphosphatase activity"/>
    <property type="evidence" value="ECO:0007669"/>
    <property type="project" value="InterPro"/>
</dbReference>
<dbReference type="SUPFAM" id="SSF52972">
    <property type="entry name" value="ITPase-like"/>
    <property type="match status" value="1"/>
</dbReference>
<comment type="cofactor">
    <cofactor evidence="1">
        <name>a divalent metal cation</name>
        <dbReference type="ChEBI" id="CHEBI:60240"/>
    </cofactor>
</comment>
<evidence type="ECO:0008006" key="5">
    <source>
        <dbReference type="Google" id="ProtNLM"/>
    </source>
</evidence>
<gene>
    <name evidence="3" type="ORF">PGLA2088_LOCUS2486</name>
</gene>
<comment type="caution">
    <text evidence="3">The sequence shown here is derived from an EMBL/GenBank/DDBJ whole genome shotgun (WGS) entry which is preliminary data.</text>
</comment>
<dbReference type="AlphaFoldDB" id="A0A813HY02"/>
<organism evidence="3 4">
    <name type="scientific">Polarella glacialis</name>
    <name type="common">Dinoflagellate</name>
    <dbReference type="NCBI Taxonomy" id="89957"/>
    <lineage>
        <taxon>Eukaryota</taxon>
        <taxon>Sar</taxon>
        <taxon>Alveolata</taxon>
        <taxon>Dinophyceae</taxon>
        <taxon>Suessiales</taxon>
        <taxon>Suessiaceae</taxon>
        <taxon>Polarella</taxon>
    </lineage>
</organism>
<dbReference type="InterPro" id="IPR029001">
    <property type="entry name" value="ITPase-like_fam"/>
</dbReference>
<reference evidence="3" key="1">
    <citation type="submission" date="2021-02" db="EMBL/GenBank/DDBJ databases">
        <authorList>
            <person name="Dougan E. K."/>
            <person name="Rhodes N."/>
            <person name="Thang M."/>
            <person name="Chan C."/>
        </authorList>
    </citation>
    <scope>NUCLEOTIDE SEQUENCE</scope>
</reference>